<proteinExistence type="predicted"/>
<sequence length="138" mass="15534">MKLSGKRPRNLGVREGRLAPCPNKPNCVSSLSGAGEGSSIEDNPQHVHPFRFVGDPLAVIPRLRQIVESWPRATVVTADERYLHAEFESRLLGFVDDVEFYVMPDQGTIHVRSAARLGYSDFGVNRARIEELRERFES</sequence>
<dbReference type="InterPro" id="IPR010865">
    <property type="entry name" value="DUF1499"/>
</dbReference>
<dbReference type="EMBL" id="JAVRIC010000001">
    <property type="protein sequence ID" value="MDT0496018.1"/>
    <property type="molecule type" value="Genomic_DNA"/>
</dbReference>
<comment type="caution">
    <text evidence="1">The sequence shown here is derived from an EMBL/GenBank/DDBJ whole genome shotgun (WGS) entry which is preliminary data.</text>
</comment>
<dbReference type="Proteomes" id="UP001254608">
    <property type="component" value="Unassembled WGS sequence"/>
</dbReference>
<evidence type="ECO:0000313" key="1">
    <source>
        <dbReference type="EMBL" id="MDT0496018.1"/>
    </source>
</evidence>
<dbReference type="Pfam" id="PF07386">
    <property type="entry name" value="DUF1499"/>
    <property type="match status" value="1"/>
</dbReference>
<reference evidence="1 2" key="1">
    <citation type="submission" date="2023-09" db="EMBL/GenBank/DDBJ databases">
        <authorList>
            <person name="Rey-Velasco X."/>
        </authorList>
    </citation>
    <scope>NUCLEOTIDE SEQUENCE [LARGE SCALE GENOMIC DNA]</scope>
    <source>
        <strain evidence="1 2">W345</strain>
    </source>
</reference>
<name>A0ABU2WER3_9GAMM</name>
<dbReference type="RefSeq" id="WP_311363409.1">
    <property type="nucleotide sequence ID" value="NZ_JAVRIC010000001.1"/>
</dbReference>
<dbReference type="PIRSF" id="PIRSF026426">
    <property type="entry name" value="DUF1499"/>
    <property type="match status" value="1"/>
</dbReference>
<keyword evidence="2" id="KW-1185">Reference proteome</keyword>
<dbReference type="PANTHER" id="PTHR34801">
    <property type="entry name" value="EXPRESSED PROTEIN"/>
    <property type="match status" value="1"/>
</dbReference>
<accession>A0ABU2WER3</accession>
<organism evidence="1 2">
    <name type="scientific">Banduia mediterranea</name>
    <dbReference type="NCBI Taxonomy" id="3075609"/>
    <lineage>
        <taxon>Bacteria</taxon>
        <taxon>Pseudomonadati</taxon>
        <taxon>Pseudomonadota</taxon>
        <taxon>Gammaproteobacteria</taxon>
        <taxon>Nevskiales</taxon>
        <taxon>Algiphilaceae</taxon>
        <taxon>Banduia</taxon>
    </lineage>
</organism>
<evidence type="ECO:0000313" key="2">
    <source>
        <dbReference type="Proteomes" id="UP001254608"/>
    </source>
</evidence>
<protein>
    <submittedName>
        <fullName evidence="1">DUF1499 domain-containing protein</fullName>
    </submittedName>
</protein>
<dbReference type="PANTHER" id="PTHR34801:SF6">
    <property type="entry name" value="SLL1620 PROTEIN"/>
    <property type="match status" value="1"/>
</dbReference>
<gene>
    <name evidence="1" type="ORF">RM530_01375</name>
</gene>